<dbReference type="AlphaFoldDB" id="A0A7W1WT53"/>
<dbReference type="Proteomes" id="UP000535491">
    <property type="component" value="Unassembled WGS sequence"/>
</dbReference>
<dbReference type="RefSeq" id="WP_181753135.1">
    <property type="nucleotide sequence ID" value="NZ_JACEIQ010000016.1"/>
</dbReference>
<gene>
    <name evidence="2" type="ORF">H1191_14760</name>
</gene>
<comment type="caution">
    <text evidence="2">The sequence shown here is derived from an EMBL/GenBank/DDBJ whole genome shotgun (WGS) entry which is preliminary data.</text>
</comment>
<evidence type="ECO:0000313" key="3">
    <source>
        <dbReference type="Proteomes" id="UP000535491"/>
    </source>
</evidence>
<proteinExistence type="predicted"/>
<name>A0A7W1WT53_9BACL</name>
<organism evidence="2 3">
    <name type="scientific">Paenactinomyces guangxiensis</name>
    <dbReference type="NCBI Taxonomy" id="1490290"/>
    <lineage>
        <taxon>Bacteria</taxon>
        <taxon>Bacillati</taxon>
        <taxon>Bacillota</taxon>
        <taxon>Bacilli</taxon>
        <taxon>Bacillales</taxon>
        <taxon>Thermoactinomycetaceae</taxon>
        <taxon>Paenactinomyces</taxon>
    </lineage>
</organism>
<sequence length="126" mass="14248">MIQHELSQFERILNRELEKESDAPGKFTHAFLRATIKDIEKCNVMNKGILTAIATNPEWLKPIQAYFAAWQERIEDDGLNPVVASIIRFAADGIWYAKLTNTAPPGPEQLQQIVEKLNQLSKGEGE</sequence>
<dbReference type="SUPFAM" id="SSF48498">
    <property type="entry name" value="Tetracyclin repressor-like, C-terminal domain"/>
    <property type="match status" value="1"/>
</dbReference>
<dbReference type="EMBL" id="JACEIQ010000016">
    <property type="protein sequence ID" value="MBA4495562.1"/>
    <property type="molecule type" value="Genomic_DNA"/>
</dbReference>
<protein>
    <recommendedName>
        <fullName evidence="1">TetR transcriptional regulator CgmR-like C-terminal domain-containing protein</fullName>
    </recommendedName>
</protein>
<dbReference type="Gene3D" id="1.10.357.10">
    <property type="entry name" value="Tetracycline Repressor, domain 2"/>
    <property type="match status" value="1"/>
</dbReference>
<evidence type="ECO:0000313" key="2">
    <source>
        <dbReference type="EMBL" id="MBA4495562.1"/>
    </source>
</evidence>
<keyword evidence="3" id="KW-1185">Reference proteome</keyword>
<dbReference type="InterPro" id="IPR036271">
    <property type="entry name" value="Tet_transcr_reg_TetR-rel_C_sf"/>
</dbReference>
<accession>A0A7W1WT53</accession>
<dbReference type="Pfam" id="PF17937">
    <property type="entry name" value="TetR_C_28"/>
    <property type="match status" value="1"/>
</dbReference>
<dbReference type="InterPro" id="IPR041479">
    <property type="entry name" value="TetR_CgmR_C"/>
</dbReference>
<feature type="domain" description="TetR transcriptional regulator CgmR-like C-terminal" evidence="1">
    <location>
        <begin position="25"/>
        <end position="121"/>
    </location>
</feature>
<reference evidence="2 3" key="1">
    <citation type="submission" date="2020-07" db="EMBL/GenBank/DDBJ databases">
        <authorList>
            <person name="Feng H."/>
        </authorList>
    </citation>
    <scope>NUCLEOTIDE SEQUENCE [LARGE SCALE GENOMIC DNA]</scope>
    <source>
        <strain evidence="3">s-10</strain>
    </source>
</reference>
<evidence type="ECO:0000259" key="1">
    <source>
        <dbReference type="Pfam" id="PF17937"/>
    </source>
</evidence>